<dbReference type="PANTHER" id="PTHR21771:SF0">
    <property type="entry name" value="MITOCHONDRIA-EATING PROTEIN"/>
    <property type="match status" value="1"/>
</dbReference>
<evidence type="ECO:0000256" key="8">
    <source>
        <dbReference type="ARBA" id="ARBA00023054"/>
    </source>
</evidence>
<dbReference type="InterPro" id="IPR031981">
    <property type="entry name" value="MIEAP_C"/>
</dbReference>
<evidence type="ECO:0000256" key="12">
    <source>
        <dbReference type="ARBA" id="ARBA00032687"/>
    </source>
</evidence>
<dbReference type="GO" id="GO:0035694">
    <property type="term" value="P:mitochondrial protein catabolic process"/>
    <property type="evidence" value="ECO:0007669"/>
    <property type="project" value="InterPro"/>
</dbReference>
<comment type="similarity">
    <text evidence="4">Belongs to the MIEAP family.</text>
</comment>
<reference evidence="15" key="1">
    <citation type="submission" date="2023-08" db="EMBL/GenBank/DDBJ databases">
        <authorList>
            <person name="Alioto T."/>
            <person name="Alioto T."/>
            <person name="Gomez Garrido J."/>
        </authorList>
    </citation>
    <scope>NUCLEOTIDE SEQUENCE</scope>
</reference>
<feature type="domain" description="Mitochondria-eating protein C-terminal" evidence="14">
    <location>
        <begin position="243"/>
        <end position="450"/>
    </location>
</feature>
<accession>A0AA36BQW5</accession>
<sequence length="453" mass="52074">MGNRYGYWDASLRNAMHGTQRKEQKMSEGGKKDLVTDAKSFCDSLGNVFVVKKRDAQSRHLLNQAKCLIESLLEENQRLSSVGGTPRVKRSGGSMGQLWMKLDEMKRENEELKRQLGKSHDERPAVNKSQGPGEVIIAEMHKTKAENVSLKSELDKIQKTLQEMNMINTNLQDEYKRLRIALDTANQSLEHSRCEYKSLENSLTNAKKENELLKQRLSSSPAKPPIAARRDNRQVENINEQCRPSIVARKYDRLESQEWLDAKESLEDTTNRDEEEIVKFLCFMLMNVYQASKIVYENLEETISTLLKHPTRSDAVGHNGLPPGKAELSEDIKDEILMALRRNYEEIETTAIVNIAISRAEMSEEFTSFMSSCTENKTVSRYLHECSRITWQMVIQNPAMRLTVADAVFNEDRHRLWWSCDKKQKQGINFFIWPALYDYNNGVLMVKGCVHAS</sequence>
<dbReference type="PANTHER" id="PTHR21771">
    <property type="entry name" value="MITOCHONDRIA-EATING PROTEIN-RELATED"/>
    <property type="match status" value="1"/>
</dbReference>
<comment type="subcellular location">
    <subcellularLocation>
        <location evidence="3">Cytoplasm</location>
    </subcellularLocation>
    <subcellularLocation>
        <location evidence="2">Mitochondrion matrix</location>
    </subcellularLocation>
    <subcellularLocation>
        <location evidence="1">Mitochondrion outer membrane</location>
    </subcellularLocation>
</comment>
<keyword evidence="6" id="KW-0963">Cytoplasm</keyword>
<proteinExistence type="inferred from homology"/>
<evidence type="ECO:0000256" key="7">
    <source>
        <dbReference type="ARBA" id="ARBA00022787"/>
    </source>
</evidence>
<evidence type="ECO:0000313" key="15">
    <source>
        <dbReference type="EMBL" id="CAI9738047.1"/>
    </source>
</evidence>
<protein>
    <recommendedName>
        <fullName evidence="5">Mitochondria-eating protein</fullName>
    </recommendedName>
    <alternativeName>
        <fullName evidence="12">Spermatogenesis-associated protein 18</fullName>
    </alternativeName>
</protein>
<name>A0AA36BQW5_OCTVU</name>
<keyword evidence="16" id="KW-1185">Reference proteome</keyword>
<evidence type="ECO:0000256" key="13">
    <source>
        <dbReference type="SAM" id="Coils"/>
    </source>
</evidence>
<evidence type="ECO:0000256" key="1">
    <source>
        <dbReference type="ARBA" id="ARBA00004294"/>
    </source>
</evidence>
<dbReference type="EMBL" id="OX597833">
    <property type="protein sequence ID" value="CAI9738047.1"/>
    <property type="molecule type" value="Genomic_DNA"/>
</dbReference>
<dbReference type="GO" id="GO:0005759">
    <property type="term" value="C:mitochondrial matrix"/>
    <property type="evidence" value="ECO:0007669"/>
    <property type="project" value="UniProtKB-SubCell"/>
</dbReference>
<evidence type="ECO:0000256" key="3">
    <source>
        <dbReference type="ARBA" id="ARBA00004496"/>
    </source>
</evidence>
<keyword evidence="10" id="KW-0496">Mitochondrion</keyword>
<dbReference type="Proteomes" id="UP001162480">
    <property type="component" value="Chromosome 20"/>
</dbReference>
<evidence type="ECO:0000313" key="16">
    <source>
        <dbReference type="Proteomes" id="UP001162480"/>
    </source>
</evidence>
<evidence type="ECO:0000256" key="6">
    <source>
        <dbReference type="ARBA" id="ARBA00022490"/>
    </source>
</evidence>
<dbReference type="Pfam" id="PF16026">
    <property type="entry name" value="MIEAP"/>
    <property type="match status" value="1"/>
</dbReference>
<keyword evidence="8 13" id="KW-0175">Coiled coil</keyword>
<dbReference type="GO" id="GO:0008289">
    <property type="term" value="F:lipid binding"/>
    <property type="evidence" value="ECO:0007669"/>
    <property type="project" value="UniProtKB-KW"/>
</dbReference>
<evidence type="ECO:0000256" key="4">
    <source>
        <dbReference type="ARBA" id="ARBA00008233"/>
    </source>
</evidence>
<evidence type="ECO:0000256" key="5">
    <source>
        <dbReference type="ARBA" id="ARBA00019863"/>
    </source>
</evidence>
<evidence type="ECO:0000256" key="2">
    <source>
        <dbReference type="ARBA" id="ARBA00004305"/>
    </source>
</evidence>
<dbReference type="GO" id="GO:0005741">
    <property type="term" value="C:mitochondrial outer membrane"/>
    <property type="evidence" value="ECO:0007669"/>
    <property type="project" value="UniProtKB-SubCell"/>
</dbReference>
<keyword evidence="7" id="KW-1000">Mitochondrion outer membrane</keyword>
<evidence type="ECO:0000256" key="10">
    <source>
        <dbReference type="ARBA" id="ARBA00023128"/>
    </source>
</evidence>
<dbReference type="InterPro" id="IPR026169">
    <property type="entry name" value="MIEAP"/>
</dbReference>
<keyword evidence="11" id="KW-0472">Membrane</keyword>
<feature type="coiled-coil region" evidence="13">
    <location>
        <begin position="62"/>
        <end position="216"/>
    </location>
</feature>
<dbReference type="GO" id="GO:0035695">
    <property type="term" value="P:mitophagy by internal vacuole formation"/>
    <property type="evidence" value="ECO:0007669"/>
    <property type="project" value="TreeGrafter"/>
</dbReference>
<evidence type="ECO:0000259" key="14">
    <source>
        <dbReference type="Pfam" id="PF16026"/>
    </source>
</evidence>
<keyword evidence="9" id="KW-0446">Lipid-binding</keyword>
<evidence type="ECO:0000256" key="9">
    <source>
        <dbReference type="ARBA" id="ARBA00023121"/>
    </source>
</evidence>
<organism evidence="15 16">
    <name type="scientific">Octopus vulgaris</name>
    <name type="common">Common octopus</name>
    <dbReference type="NCBI Taxonomy" id="6645"/>
    <lineage>
        <taxon>Eukaryota</taxon>
        <taxon>Metazoa</taxon>
        <taxon>Spiralia</taxon>
        <taxon>Lophotrochozoa</taxon>
        <taxon>Mollusca</taxon>
        <taxon>Cephalopoda</taxon>
        <taxon>Coleoidea</taxon>
        <taxon>Octopodiformes</taxon>
        <taxon>Octopoda</taxon>
        <taxon>Incirrata</taxon>
        <taxon>Octopodidae</taxon>
        <taxon>Octopus</taxon>
    </lineage>
</organism>
<dbReference type="AlphaFoldDB" id="A0AA36BQW5"/>
<evidence type="ECO:0000256" key="11">
    <source>
        <dbReference type="ARBA" id="ARBA00023136"/>
    </source>
</evidence>
<gene>
    <name evidence="15" type="ORF">OCTVUL_1B013841</name>
</gene>